<dbReference type="AlphaFoldDB" id="A0A5C6CZR0"/>
<dbReference type="EMBL" id="SJPV01000024">
    <property type="protein sequence ID" value="TWU29044.1"/>
    <property type="molecule type" value="Genomic_DNA"/>
</dbReference>
<keyword evidence="4" id="KW-1185">Reference proteome</keyword>
<dbReference type="PROSITE" id="PS50106">
    <property type="entry name" value="PDZ"/>
    <property type="match status" value="1"/>
</dbReference>
<dbReference type="OrthoDB" id="265657at2"/>
<dbReference type="Proteomes" id="UP000319143">
    <property type="component" value="Unassembled WGS sequence"/>
</dbReference>
<name>A0A5C6CZR0_9BACT</name>
<dbReference type="Pfam" id="PF09619">
    <property type="entry name" value="YscW"/>
    <property type="match status" value="1"/>
</dbReference>
<dbReference type="Pfam" id="PF17820">
    <property type="entry name" value="PDZ_6"/>
    <property type="match status" value="1"/>
</dbReference>
<evidence type="ECO:0000259" key="2">
    <source>
        <dbReference type="PROSITE" id="PS50106"/>
    </source>
</evidence>
<evidence type="ECO:0000313" key="4">
    <source>
        <dbReference type="Proteomes" id="UP000319143"/>
    </source>
</evidence>
<proteinExistence type="predicted"/>
<gene>
    <name evidence="3" type="ORF">Poly41_67430</name>
</gene>
<dbReference type="SUPFAM" id="SSF50156">
    <property type="entry name" value="PDZ domain-like"/>
    <property type="match status" value="1"/>
</dbReference>
<accession>A0A5C6CZR0</accession>
<dbReference type="InterPro" id="IPR001478">
    <property type="entry name" value="PDZ"/>
</dbReference>
<evidence type="ECO:0000313" key="3">
    <source>
        <dbReference type="EMBL" id="TWU29044.1"/>
    </source>
</evidence>
<keyword evidence="1" id="KW-0732">Signal</keyword>
<feature type="chain" id="PRO_5022814297" description="PDZ domain-containing protein" evidence="1">
    <location>
        <begin position="26"/>
        <end position="395"/>
    </location>
</feature>
<dbReference type="Gene3D" id="2.30.42.10">
    <property type="match status" value="1"/>
</dbReference>
<comment type="caution">
    <text evidence="3">The sequence shown here is derived from an EMBL/GenBank/DDBJ whole genome shotgun (WGS) entry which is preliminary data.</text>
</comment>
<dbReference type="SMART" id="SM00228">
    <property type="entry name" value="PDZ"/>
    <property type="match status" value="1"/>
</dbReference>
<feature type="signal peptide" evidence="1">
    <location>
        <begin position="1"/>
        <end position="25"/>
    </location>
</feature>
<feature type="domain" description="PDZ" evidence="2">
    <location>
        <begin position="74"/>
        <end position="115"/>
    </location>
</feature>
<dbReference type="InterPro" id="IPR039366">
    <property type="entry name" value="Pilotin"/>
</dbReference>
<evidence type="ECO:0000256" key="1">
    <source>
        <dbReference type="SAM" id="SignalP"/>
    </source>
</evidence>
<reference evidence="3 4" key="1">
    <citation type="submission" date="2019-02" db="EMBL/GenBank/DDBJ databases">
        <title>Deep-cultivation of Planctomycetes and their phenomic and genomic characterization uncovers novel biology.</title>
        <authorList>
            <person name="Wiegand S."/>
            <person name="Jogler M."/>
            <person name="Boedeker C."/>
            <person name="Pinto D."/>
            <person name="Vollmers J."/>
            <person name="Rivas-Marin E."/>
            <person name="Kohn T."/>
            <person name="Peeters S.H."/>
            <person name="Heuer A."/>
            <person name="Rast P."/>
            <person name="Oberbeckmann S."/>
            <person name="Bunk B."/>
            <person name="Jeske O."/>
            <person name="Meyerdierks A."/>
            <person name="Storesund J.E."/>
            <person name="Kallscheuer N."/>
            <person name="Luecker S."/>
            <person name="Lage O.M."/>
            <person name="Pohl T."/>
            <person name="Merkel B.J."/>
            <person name="Hornburger P."/>
            <person name="Mueller R.-W."/>
            <person name="Bruemmer F."/>
            <person name="Labrenz M."/>
            <person name="Spormann A.M."/>
            <person name="Op Den Camp H."/>
            <person name="Overmann J."/>
            <person name="Amann R."/>
            <person name="Jetten M.S.M."/>
            <person name="Mascher T."/>
            <person name="Medema M.H."/>
            <person name="Devos D.P."/>
            <person name="Kaster A.-K."/>
            <person name="Ovreas L."/>
            <person name="Rohde M."/>
            <person name="Galperin M.Y."/>
            <person name="Jogler C."/>
        </authorList>
    </citation>
    <scope>NUCLEOTIDE SEQUENCE [LARGE SCALE GENOMIC DNA]</scope>
    <source>
        <strain evidence="3 4">Poly41</strain>
    </source>
</reference>
<sequence precursor="true">MRSLGTNPMLRLACLFAILALPMFSANTPAQGLPNSSYVAASSGWSGGWNGGWNSDRNNFGWSGASNSSKAWQLGVTGKNTEIGVVIESVAPNSAAARSGLTAGDLVVCVNGDQVGLVGSKIFDIAPLLNQHADTVGNVRLLVQYRRTGQLRTIPVQLSAEQGGLSGNLIVQNGSVPPNSVVTIQLVNETRPHFVVRNGEQAFRSSAISQGSIPFTINFDPNYIAASDRYSLRAFITYNNNTIYETAQPTYVLTQGNPTTAQLVLTPKSFSFSGQPAGGVVTASYVGYDNISAQVTSAYQKYLGRNPTPMEIAAWHSVPDPEYRMSRLPNELMATQEYFDRCGHNNVAWLERVFSEVIGHVPTAYEQQQWMARYAEVRYSRTEVLNQMSMVARRS</sequence>
<organism evidence="3 4">
    <name type="scientific">Novipirellula artificiosorum</name>
    <dbReference type="NCBI Taxonomy" id="2528016"/>
    <lineage>
        <taxon>Bacteria</taxon>
        <taxon>Pseudomonadati</taxon>
        <taxon>Planctomycetota</taxon>
        <taxon>Planctomycetia</taxon>
        <taxon>Pirellulales</taxon>
        <taxon>Pirellulaceae</taxon>
        <taxon>Novipirellula</taxon>
    </lineage>
</organism>
<dbReference type="InterPro" id="IPR036034">
    <property type="entry name" value="PDZ_sf"/>
</dbReference>
<protein>
    <recommendedName>
        <fullName evidence="2">PDZ domain-containing protein</fullName>
    </recommendedName>
</protein>
<dbReference type="InterPro" id="IPR041489">
    <property type="entry name" value="PDZ_6"/>
</dbReference>